<feature type="domain" description="Carbohydrate-binding" evidence="1">
    <location>
        <begin position="46"/>
        <end position="218"/>
    </location>
</feature>
<dbReference type="Gene3D" id="2.60.40.1190">
    <property type="match status" value="1"/>
</dbReference>
<gene>
    <name evidence="2" type="ORF">METZ01_LOCUS190723</name>
</gene>
<evidence type="ECO:0000313" key="2">
    <source>
        <dbReference type="EMBL" id="SVB37869.1"/>
    </source>
</evidence>
<sequence length="260" mass="29101">VRHLSPALLSAGLLAASTAIAAEPVVFSEATLPHEFIRRAHTAINIDGKLDEFVWSAAPQINTFHRVTVGQEFGDIPQVTRARMLWDDEALYFAFTCRDTDIWAIYTDEDDRMWSEEVVEVFIDPDGDGRDYLEFQVNPLNAHVDLHIISLNPWDSSIEWDIDGVRNAVDVIGTINDSSDTDVGWTAEIAIPWPAFLPQITGGERPQVGDMWRLNLYRIERGAGAGVRQQIVDLRTRITVARQQMESAADTTVLARQVTA</sequence>
<dbReference type="PANTHER" id="PTHR35532">
    <property type="entry name" value="SIMILAR TO POLYHYDROXYALKANOATE DEPOLYMERASE"/>
    <property type="match status" value="1"/>
</dbReference>
<dbReference type="InterPro" id="IPR010502">
    <property type="entry name" value="Carb-bd_dom_fam9"/>
</dbReference>
<name>A0A382DI86_9ZZZZ</name>
<dbReference type="EMBL" id="UINC01039420">
    <property type="protein sequence ID" value="SVB37869.1"/>
    <property type="molecule type" value="Genomic_DNA"/>
</dbReference>
<proteinExistence type="predicted"/>
<feature type="non-terminal residue" evidence="2">
    <location>
        <position position="260"/>
    </location>
</feature>
<dbReference type="PANTHER" id="PTHR35532:SF5">
    <property type="entry name" value="CARBOHYDRATE-BINDING DOMAIN-CONTAINING PROTEIN"/>
    <property type="match status" value="1"/>
</dbReference>
<dbReference type="GO" id="GO:0016052">
    <property type="term" value="P:carbohydrate catabolic process"/>
    <property type="evidence" value="ECO:0007669"/>
    <property type="project" value="InterPro"/>
</dbReference>
<accession>A0A382DI86</accession>
<dbReference type="GO" id="GO:0004553">
    <property type="term" value="F:hydrolase activity, hydrolyzing O-glycosyl compounds"/>
    <property type="evidence" value="ECO:0007669"/>
    <property type="project" value="InterPro"/>
</dbReference>
<dbReference type="GO" id="GO:0030246">
    <property type="term" value="F:carbohydrate binding"/>
    <property type="evidence" value="ECO:0007669"/>
    <property type="project" value="InterPro"/>
</dbReference>
<dbReference type="AlphaFoldDB" id="A0A382DI86"/>
<dbReference type="SUPFAM" id="SSF49344">
    <property type="entry name" value="CBD9-like"/>
    <property type="match status" value="1"/>
</dbReference>
<feature type="non-terminal residue" evidence="2">
    <location>
        <position position="1"/>
    </location>
</feature>
<reference evidence="2" key="1">
    <citation type="submission" date="2018-05" db="EMBL/GenBank/DDBJ databases">
        <authorList>
            <person name="Lanie J.A."/>
            <person name="Ng W.-L."/>
            <person name="Kazmierczak K.M."/>
            <person name="Andrzejewski T.M."/>
            <person name="Davidsen T.M."/>
            <person name="Wayne K.J."/>
            <person name="Tettelin H."/>
            <person name="Glass J.I."/>
            <person name="Rusch D."/>
            <person name="Podicherti R."/>
            <person name="Tsui H.-C.T."/>
            <person name="Winkler M.E."/>
        </authorList>
    </citation>
    <scope>NUCLEOTIDE SEQUENCE</scope>
</reference>
<evidence type="ECO:0000259" key="1">
    <source>
        <dbReference type="Pfam" id="PF06452"/>
    </source>
</evidence>
<protein>
    <recommendedName>
        <fullName evidence="1">Carbohydrate-binding domain-containing protein</fullName>
    </recommendedName>
</protein>
<dbReference type="Pfam" id="PF06452">
    <property type="entry name" value="CBM9_1"/>
    <property type="match status" value="1"/>
</dbReference>
<dbReference type="CDD" id="cd09620">
    <property type="entry name" value="CBM9_like_3"/>
    <property type="match status" value="1"/>
</dbReference>
<organism evidence="2">
    <name type="scientific">marine metagenome</name>
    <dbReference type="NCBI Taxonomy" id="408172"/>
    <lineage>
        <taxon>unclassified sequences</taxon>
        <taxon>metagenomes</taxon>
        <taxon>ecological metagenomes</taxon>
    </lineage>
</organism>